<protein>
    <recommendedName>
        <fullName evidence="6">Xylanolytic transcriptional activator regulatory domain-containing protein</fullName>
    </recommendedName>
</protein>
<evidence type="ECO:0000256" key="4">
    <source>
        <dbReference type="ARBA" id="ARBA00023163"/>
    </source>
</evidence>
<dbReference type="CDD" id="cd12148">
    <property type="entry name" value="fungal_TF_MHR"/>
    <property type="match status" value="1"/>
</dbReference>
<dbReference type="GO" id="GO:0005634">
    <property type="term" value="C:nucleus"/>
    <property type="evidence" value="ECO:0007669"/>
    <property type="project" value="UniProtKB-SubCell"/>
</dbReference>
<dbReference type="GO" id="GO:0006351">
    <property type="term" value="P:DNA-templated transcription"/>
    <property type="evidence" value="ECO:0007669"/>
    <property type="project" value="InterPro"/>
</dbReference>
<dbReference type="GO" id="GO:0000976">
    <property type="term" value="F:transcription cis-regulatory region binding"/>
    <property type="evidence" value="ECO:0007669"/>
    <property type="project" value="TreeGrafter"/>
</dbReference>
<evidence type="ECO:0000256" key="5">
    <source>
        <dbReference type="ARBA" id="ARBA00023242"/>
    </source>
</evidence>
<accession>A0A9N8PB79</accession>
<evidence type="ECO:0000256" key="2">
    <source>
        <dbReference type="ARBA" id="ARBA00023015"/>
    </source>
</evidence>
<keyword evidence="4" id="KW-0804">Transcription</keyword>
<dbReference type="PANTHER" id="PTHR31845">
    <property type="entry name" value="FINGER DOMAIN PROTEIN, PUTATIVE-RELATED"/>
    <property type="match status" value="1"/>
</dbReference>
<keyword evidence="5" id="KW-0539">Nucleus</keyword>
<comment type="caution">
    <text evidence="7">The sequence shown here is derived from an EMBL/GenBank/DDBJ whole genome shotgun (WGS) entry which is preliminary data.</text>
</comment>
<dbReference type="GO" id="GO:0008270">
    <property type="term" value="F:zinc ion binding"/>
    <property type="evidence" value="ECO:0007669"/>
    <property type="project" value="InterPro"/>
</dbReference>
<keyword evidence="2" id="KW-0805">Transcription regulation</keyword>
<dbReference type="InterPro" id="IPR007219">
    <property type="entry name" value="XnlR_reg_dom"/>
</dbReference>
<proteinExistence type="predicted"/>
<feature type="domain" description="Xylanolytic transcriptional activator regulatory" evidence="6">
    <location>
        <begin position="28"/>
        <end position="119"/>
    </location>
</feature>
<evidence type="ECO:0000259" key="6">
    <source>
        <dbReference type="Pfam" id="PF04082"/>
    </source>
</evidence>
<dbReference type="PANTHER" id="PTHR31845:SF39">
    <property type="entry name" value="TRANSCRIPTION FACTOR PBCR-RELATED"/>
    <property type="match status" value="1"/>
</dbReference>
<dbReference type="InterPro" id="IPR051089">
    <property type="entry name" value="prtT"/>
</dbReference>
<keyword evidence="3" id="KW-0238">DNA-binding</keyword>
<reference evidence="7" key="1">
    <citation type="submission" date="2020-06" db="EMBL/GenBank/DDBJ databases">
        <authorList>
            <person name="Onetto C."/>
        </authorList>
    </citation>
    <scope>NUCLEOTIDE SEQUENCE</scope>
</reference>
<comment type="subcellular location">
    <subcellularLocation>
        <location evidence="1">Nucleus</location>
    </subcellularLocation>
</comment>
<dbReference type="OrthoDB" id="3365636at2759"/>
<dbReference type="Proteomes" id="UP000714618">
    <property type="component" value="Unassembled WGS sequence"/>
</dbReference>
<dbReference type="EMBL" id="CAIJEO010000003">
    <property type="protein sequence ID" value="CAD0089682.1"/>
    <property type="molecule type" value="Genomic_DNA"/>
</dbReference>
<keyword evidence="8" id="KW-1185">Reference proteome</keyword>
<evidence type="ECO:0000256" key="3">
    <source>
        <dbReference type="ARBA" id="ARBA00023125"/>
    </source>
</evidence>
<evidence type="ECO:0000256" key="1">
    <source>
        <dbReference type="ARBA" id="ARBA00004123"/>
    </source>
</evidence>
<evidence type="ECO:0000313" key="8">
    <source>
        <dbReference type="Proteomes" id="UP000714618"/>
    </source>
</evidence>
<name>A0A9N8PB79_9PEZI</name>
<dbReference type="GO" id="GO:0000981">
    <property type="term" value="F:DNA-binding transcription factor activity, RNA polymerase II-specific"/>
    <property type="evidence" value="ECO:0007669"/>
    <property type="project" value="TreeGrafter"/>
</dbReference>
<gene>
    <name evidence="7" type="ORF">AWRI4233_LOCUS2491</name>
</gene>
<organism evidence="7 8">
    <name type="scientific">Aureobasidium mustum</name>
    <dbReference type="NCBI Taxonomy" id="2773714"/>
    <lineage>
        <taxon>Eukaryota</taxon>
        <taxon>Fungi</taxon>
        <taxon>Dikarya</taxon>
        <taxon>Ascomycota</taxon>
        <taxon>Pezizomycotina</taxon>
        <taxon>Dothideomycetes</taxon>
        <taxon>Dothideomycetidae</taxon>
        <taxon>Dothideales</taxon>
        <taxon>Saccotheciaceae</taxon>
        <taxon>Aureobasidium</taxon>
    </lineage>
</organism>
<sequence length="379" mass="42794">MQGTALEVHDELVREMMRVLGDEVISRGQRSLELVQALLITAFWNKSTRKDQQASCYQVVQLAVDMGVDLGIAGSSWQPSPAAYFARVEDTTSPEARRTWLACYIALSTSSIDMRRPNTVPWDHHHEECLLYLEQAGETSDLLLCQIVRITRLVQEISSQLHLFHLATYVDGNDYDTHLTIRRLKSEVDIWTAQIPHFLATSQILKVLRHVAMVRLYEVVLHTRTNRSSFAAPFIPGRISVKDFPAPDHIIPPLRTALEALVGHCHAVVDTATNMDPALVLALPTFSFAPTVLYSLYVLITALAASTGPGNTYGQCLAKDCFKIEQCTLKLRMLTSGMKLLDPTMSCWTTRFFDATGWLEEWYNDYATIIQRYETFLVI</sequence>
<dbReference type="AlphaFoldDB" id="A0A9N8PB79"/>
<dbReference type="Pfam" id="PF04082">
    <property type="entry name" value="Fungal_trans"/>
    <property type="match status" value="1"/>
</dbReference>
<evidence type="ECO:0000313" key="7">
    <source>
        <dbReference type="EMBL" id="CAD0089682.1"/>
    </source>
</evidence>